<proteinExistence type="predicted"/>
<evidence type="ECO:0000313" key="1">
    <source>
        <dbReference type="EMBL" id="NNV54202.1"/>
    </source>
</evidence>
<accession>A0A8J8FCK6</accession>
<dbReference type="AlphaFoldDB" id="A0A8J8FCK6"/>
<evidence type="ECO:0000313" key="2">
    <source>
        <dbReference type="Proteomes" id="UP000598971"/>
    </source>
</evidence>
<organism evidence="1 2">
    <name type="scientific">Limnovirga soli</name>
    <dbReference type="NCBI Taxonomy" id="2656915"/>
    <lineage>
        <taxon>Bacteria</taxon>
        <taxon>Pseudomonadati</taxon>
        <taxon>Bacteroidota</taxon>
        <taxon>Chitinophagia</taxon>
        <taxon>Chitinophagales</taxon>
        <taxon>Chitinophagaceae</taxon>
        <taxon>Limnovirga</taxon>
    </lineage>
</organism>
<keyword evidence="2" id="KW-1185">Reference proteome</keyword>
<dbReference type="RefSeq" id="WP_171606132.1">
    <property type="nucleotide sequence ID" value="NZ_WHPF01000002.1"/>
</dbReference>
<name>A0A8J8FCK6_9BACT</name>
<sequence>MNKVFPVISILLLIAAGYELLKINTLTEENNNLKEQVVKAAKNGCDVCKDSTSYPAFNYLEVKTIKDMAKLYQGPLNLRRLVTQSNGNNVDDANSIWFPLDALKQFIWEIQKDTCGKACDGVPLELGVRIYYARYPKVDSVDVSGKEVYPDLNNIVSSEYENMHTAFLIPTYDSSGYQKDFDPRYFDPKNRCSFTTINPDAWPAAKRILVLAPSNYTAKNHGGLCPPLTNCKGSAF</sequence>
<reference evidence="1" key="1">
    <citation type="submission" date="2019-10" db="EMBL/GenBank/DDBJ databases">
        <title>Draft genome sequence of Panacibacter sp. KCS-6.</title>
        <authorList>
            <person name="Yim K.J."/>
        </authorList>
    </citation>
    <scope>NUCLEOTIDE SEQUENCE</scope>
    <source>
        <strain evidence="1">KCS-6</strain>
    </source>
</reference>
<protein>
    <submittedName>
        <fullName evidence="1">Uncharacterized protein</fullName>
    </submittedName>
</protein>
<comment type="caution">
    <text evidence="1">The sequence shown here is derived from an EMBL/GenBank/DDBJ whole genome shotgun (WGS) entry which is preliminary data.</text>
</comment>
<dbReference type="EMBL" id="WHPF01000002">
    <property type="protein sequence ID" value="NNV54202.1"/>
    <property type="molecule type" value="Genomic_DNA"/>
</dbReference>
<dbReference type="Proteomes" id="UP000598971">
    <property type="component" value="Unassembled WGS sequence"/>
</dbReference>
<gene>
    <name evidence="1" type="ORF">GD597_01935</name>
</gene>